<feature type="compositionally biased region" description="Low complexity" evidence="5">
    <location>
        <begin position="525"/>
        <end position="550"/>
    </location>
</feature>
<evidence type="ECO:0000259" key="7">
    <source>
        <dbReference type="PROSITE" id="PS51321"/>
    </source>
</evidence>
<feature type="compositionally biased region" description="Pro residues" evidence="5">
    <location>
        <begin position="1265"/>
        <end position="1279"/>
    </location>
</feature>
<dbReference type="PROSITE" id="PS50304">
    <property type="entry name" value="TUDOR"/>
    <property type="match status" value="1"/>
</dbReference>
<dbReference type="Gene3D" id="1.10.472.30">
    <property type="entry name" value="Transcription elongation factor S-II, central domain"/>
    <property type="match status" value="1"/>
</dbReference>
<keyword evidence="1" id="KW-0479">Metal-binding</keyword>
<protein>
    <recommendedName>
        <fullName evidence="10">TFIIS central domain-containing protein</fullName>
    </recommendedName>
</protein>
<feature type="region of interest" description="Disordered" evidence="5">
    <location>
        <begin position="522"/>
        <end position="602"/>
    </location>
</feature>
<feature type="region of interest" description="Disordered" evidence="5">
    <location>
        <begin position="1021"/>
        <end position="1040"/>
    </location>
</feature>
<dbReference type="Pfam" id="PF07500">
    <property type="entry name" value="TFIIS_M"/>
    <property type="match status" value="1"/>
</dbReference>
<proteinExistence type="predicted"/>
<feature type="compositionally biased region" description="Low complexity" evidence="5">
    <location>
        <begin position="1024"/>
        <end position="1035"/>
    </location>
</feature>
<dbReference type="InterPro" id="IPR002999">
    <property type="entry name" value="Tudor"/>
</dbReference>
<feature type="region of interest" description="Disordered" evidence="5">
    <location>
        <begin position="422"/>
        <end position="462"/>
    </location>
</feature>
<dbReference type="InParanoid" id="A0A2K3E015"/>
<feature type="domain" description="TFIIS central" evidence="7">
    <location>
        <begin position="285"/>
        <end position="408"/>
    </location>
</feature>
<feature type="compositionally biased region" description="Polar residues" evidence="5">
    <location>
        <begin position="268"/>
        <end position="278"/>
    </location>
</feature>
<feature type="region of interest" description="Disordered" evidence="5">
    <location>
        <begin position="898"/>
        <end position="933"/>
    </location>
</feature>
<dbReference type="SUPFAM" id="SSF63748">
    <property type="entry name" value="Tudor/PWWP/MBT"/>
    <property type="match status" value="1"/>
</dbReference>
<feature type="compositionally biased region" description="Basic and acidic residues" evidence="5">
    <location>
        <begin position="162"/>
        <end position="172"/>
    </location>
</feature>
<feature type="compositionally biased region" description="Polar residues" evidence="5">
    <location>
        <begin position="669"/>
        <end position="679"/>
    </location>
</feature>
<feature type="region of interest" description="Disordered" evidence="5">
    <location>
        <begin position="1100"/>
        <end position="1373"/>
    </location>
</feature>
<dbReference type="RefSeq" id="XP_001701615.2">
    <property type="nucleotide sequence ID" value="XM_001701563.2"/>
</dbReference>
<dbReference type="KEGG" id="cre:CHLRE_02g073250v5"/>
<keyword evidence="3" id="KW-0862">Zinc</keyword>
<dbReference type="STRING" id="3055.A0A2K3E015"/>
<name>A0A2K3E015_CHLRE</name>
<dbReference type="GO" id="GO:0006351">
    <property type="term" value="P:DNA-templated transcription"/>
    <property type="evidence" value="ECO:0007669"/>
    <property type="project" value="InterPro"/>
</dbReference>
<dbReference type="Gramene" id="PNW86099">
    <property type="protein sequence ID" value="PNW86099"/>
    <property type="gene ID" value="CHLRE_02g073250v5"/>
</dbReference>
<feature type="compositionally biased region" description="Acidic residues" evidence="5">
    <location>
        <begin position="140"/>
        <end position="161"/>
    </location>
</feature>
<evidence type="ECO:0000256" key="1">
    <source>
        <dbReference type="ARBA" id="ARBA00022723"/>
    </source>
</evidence>
<dbReference type="Proteomes" id="UP000006906">
    <property type="component" value="Chromosome 2"/>
</dbReference>
<feature type="region of interest" description="Disordered" evidence="5">
    <location>
        <begin position="255"/>
        <end position="282"/>
    </location>
</feature>
<dbReference type="PANTHER" id="PTHR11477:SF0">
    <property type="entry name" value="IP08861P-RELATED"/>
    <property type="match status" value="1"/>
</dbReference>
<feature type="compositionally biased region" description="Pro residues" evidence="5">
    <location>
        <begin position="1117"/>
        <end position="1127"/>
    </location>
</feature>
<dbReference type="GeneID" id="5727156"/>
<feature type="compositionally biased region" description="Basic residues" evidence="5">
    <location>
        <begin position="901"/>
        <end position="922"/>
    </location>
</feature>
<keyword evidence="2" id="KW-0863">Zinc-finger</keyword>
<feature type="region of interest" description="Disordered" evidence="5">
    <location>
        <begin position="614"/>
        <end position="649"/>
    </location>
</feature>
<evidence type="ECO:0000256" key="4">
    <source>
        <dbReference type="ARBA" id="ARBA00023242"/>
    </source>
</evidence>
<dbReference type="SMART" id="SM00510">
    <property type="entry name" value="TFS2M"/>
    <property type="match status" value="1"/>
</dbReference>
<dbReference type="PROSITE" id="PS51321">
    <property type="entry name" value="TFIIS_CENTRAL"/>
    <property type="match status" value="1"/>
</dbReference>
<sequence>MAQRERRSTAGRPPAKYAESDEYYDSLSLAGTRSRDRPLRQVYRLLKHKDIRKDLVGQEVHVYWPEDQQWYRATVEEVSTQQPEPTAYLHYPDTDEYEDINLNEVIESQQIAVIEGRSLYAKLKRDEIPVNVSERLTAVYEDEDEDRSSDPGSDGEQESEEGEPRMLRDQHKQVQRAKRPRDDTLDRPGSSKKQTPGDDGAGAAGGDADMAEAEAFKNNLINALMHNISGAPGSHPPGMIPTPGSQPPMLMIPTPGGTGPGSARGALKQQSSLPSASSVPADEEVRAKVREQLGQALQRAMDELKAEGYTEALPVPTEVAAEVELELFKLHESSVSKDYKAKFRSLAFNLKDNANPELRARVLRRELAPATLVTLGPAELARKELSEWRKKREEEAAKAVFLDAETAAKYSTAAAAALAQSRLRAKDDEAPAAKPVSSPEGRGEEAQDDAAGGGNDAGASLARFGSDSGAALAAPAVAAGEPGVQRRISSGLPRLDSANASVSISASGADAGLASPDLVRRTSITSSLPPGPAAASGGATGTSDATAPAAMGPSPAKRTVLRAALPAAPVAGDETPPRTDDAGDAPYDPDVSFDGDAPYDPEAQLDAGEVAEAGGDDLPVYEPYDPSAAPASMQPPGSKTGGSGPSVASLRAAPAAGASVGGFGGSLPERQTSLPSPNRSPVAAVSDLAPVIQRQLPGDGAPIEMPLDNVGDMLWTGVLRVPGASTDQLVAVDASYLGGSGRLAHMLRCAEPAWELVVKGQVKLSRVEQFFEELRRSRSRTISLALVRPASPAAAAAAGVTEQAVAAAATGGGMAEFVAAHRTRTGLATPQASLEAYLVTRGPLASRLIKTARMVCPPHQLALLPEDIADDHLLLAMVHPKSWEPPPHVIASQAAVPPHVAPHHAHQHSHHGHHDAHQHHSHAVPPPHLDMSALAQLPLGGGLAPSPGAMPHVLPGAMGGAPAAADPRLQHASAAAGPAPLVPGANAAGAGDDAAAGDGSVPIDMGALSDLAAALGIPGGGEAAGAQAGPPHLGAAPPPPQQQQLVTMVMQNPDGTLAIVAVPQGQAPPVAPAPGPAPIGMAAVGPMAVMPPAQPAVGPGMDMPPPYGAPADHAAGGPPPGYYPPQSGPHREAPPPDGLYGPPPGSYGGPNRHPPAPYGDPRGPPPPHGGGGGYPPQGPPDGYYGGGPPPPHSHSGYYREPSEAGGPPPPYPHRQPPPSRGSGSGYPPPGGRDGPPPDDRHYPPPYRGGPPPSGPHDPYDSYRGGPPPAGGSRGLPPPRGGWGELPDGPPGGRWGSGRGGGRGSGRGGRGRGGPDEPPGSGYGGGYGGNYGDRGGRGPPDDRGYGGRGGGRERDWGGGGGGGGWDRGRDRDRR</sequence>
<dbReference type="GO" id="GO:0005634">
    <property type="term" value="C:nucleus"/>
    <property type="evidence" value="ECO:0000318"/>
    <property type="project" value="GO_Central"/>
</dbReference>
<dbReference type="OrthoDB" id="44867at2759"/>
<dbReference type="GO" id="GO:0008270">
    <property type="term" value="F:zinc ion binding"/>
    <property type="evidence" value="ECO:0007669"/>
    <property type="project" value="UniProtKB-KW"/>
</dbReference>
<feature type="region of interest" description="Disordered" evidence="5">
    <location>
        <begin position="135"/>
        <end position="206"/>
    </location>
</feature>
<reference evidence="8 9" key="1">
    <citation type="journal article" date="2007" name="Science">
        <title>The Chlamydomonas genome reveals the evolution of key animal and plant functions.</title>
        <authorList>
            <person name="Merchant S.S."/>
            <person name="Prochnik S.E."/>
            <person name="Vallon O."/>
            <person name="Harris E.H."/>
            <person name="Karpowicz S.J."/>
            <person name="Witman G.B."/>
            <person name="Terry A."/>
            <person name="Salamov A."/>
            <person name="Fritz-Laylin L.K."/>
            <person name="Marechal-Drouard L."/>
            <person name="Marshall W.F."/>
            <person name="Qu L.H."/>
            <person name="Nelson D.R."/>
            <person name="Sanderfoot A.A."/>
            <person name="Spalding M.H."/>
            <person name="Kapitonov V.V."/>
            <person name="Ren Q."/>
            <person name="Ferris P."/>
            <person name="Lindquist E."/>
            <person name="Shapiro H."/>
            <person name="Lucas S.M."/>
            <person name="Grimwood J."/>
            <person name="Schmutz J."/>
            <person name="Cardol P."/>
            <person name="Cerutti H."/>
            <person name="Chanfreau G."/>
            <person name="Chen C.L."/>
            <person name="Cognat V."/>
            <person name="Croft M.T."/>
            <person name="Dent R."/>
            <person name="Dutcher S."/>
            <person name="Fernandez E."/>
            <person name="Fukuzawa H."/>
            <person name="Gonzalez-Ballester D."/>
            <person name="Gonzalez-Halphen D."/>
            <person name="Hallmann A."/>
            <person name="Hanikenne M."/>
            <person name="Hippler M."/>
            <person name="Inwood W."/>
            <person name="Jabbari K."/>
            <person name="Kalanon M."/>
            <person name="Kuras R."/>
            <person name="Lefebvre P.A."/>
            <person name="Lemaire S.D."/>
            <person name="Lobanov A.V."/>
            <person name="Lohr M."/>
            <person name="Manuell A."/>
            <person name="Meier I."/>
            <person name="Mets L."/>
            <person name="Mittag M."/>
            <person name="Mittelmeier T."/>
            <person name="Moroney J.V."/>
            <person name="Moseley J."/>
            <person name="Napoli C."/>
            <person name="Nedelcu A.M."/>
            <person name="Niyogi K."/>
            <person name="Novoselov S.V."/>
            <person name="Paulsen I.T."/>
            <person name="Pazour G."/>
            <person name="Purton S."/>
            <person name="Ral J.P."/>
            <person name="Riano-Pachon D.M."/>
            <person name="Riekhof W."/>
            <person name="Rymarquis L."/>
            <person name="Schroda M."/>
            <person name="Stern D."/>
            <person name="Umen J."/>
            <person name="Willows R."/>
            <person name="Wilson N."/>
            <person name="Zimmer S.L."/>
            <person name="Allmer J."/>
            <person name="Balk J."/>
            <person name="Bisova K."/>
            <person name="Chen C.J."/>
            <person name="Elias M."/>
            <person name="Gendler K."/>
            <person name="Hauser C."/>
            <person name="Lamb M.R."/>
            <person name="Ledford H."/>
            <person name="Long J.C."/>
            <person name="Minagawa J."/>
            <person name="Page M.D."/>
            <person name="Pan J."/>
            <person name="Pootakham W."/>
            <person name="Roje S."/>
            <person name="Rose A."/>
            <person name="Stahlberg E."/>
            <person name="Terauchi A.M."/>
            <person name="Yang P."/>
            <person name="Ball S."/>
            <person name="Bowler C."/>
            <person name="Dieckmann C.L."/>
            <person name="Gladyshev V.N."/>
            <person name="Green P."/>
            <person name="Jorgensen R."/>
            <person name="Mayfield S."/>
            <person name="Mueller-Roeber B."/>
            <person name="Rajamani S."/>
            <person name="Sayre R.T."/>
            <person name="Brokstein P."/>
            <person name="Dubchak I."/>
            <person name="Goodstein D."/>
            <person name="Hornick L."/>
            <person name="Huang Y.W."/>
            <person name="Jhaveri J."/>
            <person name="Luo Y."/>
            <person name="Martinez D."/>
            <person name="Ngau W.C."/>
            <person name="Otillar B."/>
            <person name="Poliakov A."/>
            <person name="Porter A."/>
            <person name="Szajkowski L."/>
            <person name="Werner G."/>
            <person name="Zhou K."/>
            <person name="Grigoriev I.V."/>
            <person name="Rokhsar D.S."/>
            <person name="Grossman A.R."/>
        </authorList>
    </citation>
    <scope>NUCLEOTIDE SEQUENCE [LARGE SCALE GENOMIC DNA]</scope>
    <source>
        <strain evidence="9">CC-503</strain>
    </source>
</reference>
<dbReference type="InterPro" id="IPR036575">
    <property type="entry name" value="TFIIS_cen_dom_sf"/>
</dbReference>
<dbReference type="Gene3D" id="2.30.30.140">
    <property type="match status" value="1"/>
</dbReference>
<dbReference type="SUPFAM" id="SSF46942">
    <property type="entry name" value="Elongation factor TFIIS domain 2"/>
    <property type="match status" value="1"/>
</dbReference>
<dbReference type="PaxDb" id="3055-EDP06590"/>
<feature type="compositionally biased region" description="Pro residues" evidence="5">
    <location>
        <begin position="1135"/>
        <end position="1145"/>
    </location>
</feature>
<evidence type="ECO:0000313" key="9">
    <source>
        <dbReference type="Proteomes" id="UP000006906"/>
    </source>
</evidence>
<dbReference type="ExpressionAtlas" id="A0A2K3E015">
    <property type="expression patterns" value="differential"/>
</dbReference>
<evidence type="ECO:0000256" key="5">
    <source>
        <dbReference type="SAM" id="MobiDB-lite"/>
    </source>
</evidence>
<feature type="compositionally biased region" description="Pro residues" evidence="5">
    <location>
        <begin position="1206"/>
        <end position="1219"/>
    </location>
</feature>
<evidence type="ECO:0008006" key="10">
    <source>
        <dbReference type="Google" id="ProtNLM"/>
    </source>
</evidence>
<dbReference type="EMBL" id="CM008963">
    <property type="protein sequence ID" value="PNW86099.1"/>
    <property type="molecule type" value="Genomic_DNA"/>
</dbReference>
<feature type="domain" description="Tudor" evidence="6">
    <location>
        <begin position="53"/>
        <end position="115"/>
    </location>
</feature>
<dbReference type="GO" id="GO:0006357">
    <property type="term" value="P:regulation of transcription by RNA polymerase II"/>
    <property type="evidence" value="ECO:0000318"/>
    <property type="project" value="GO_Central"/>
</dbReference>
<feature type="compositionally biased region" description="Pro residues" evidence="5">
    <location>
        <begin position="1152"/>
        <end position="1168"/>
    </location>
</feature>
<feature type="compositionally biased region" description="Gly residues" evidence="5">
    <location>
        <begin position="1290"/>
        <end position="1311"/>
    </location>
</feature>
<keyword evidence="9" id="KW-1185">Reference proteome</keyword>
<gene>
    <name evidence="8" type="ORF">CHLRE_02g073250v5</name>
</gene>
<evidence type="ECO:0000256" key="3">
    <source>
        <dbReference type="ARBA" id="ARBA00022833"/>
    </source>
</evidence>
<accession>A0A2K3E015</accession>
<feature type="compositionally biased region" description="Basic and acidic residues" evidence="5">
    <location>
        <begin position="1333"/>
        <end position="1355"/>
    </location>
</feature>
<organism evidence="8 9">
    <name type="scientific">Chlamydomonas reinhardtii</name>
    <name type="common">Chlamydomonas smithii</name>
    <dbReference type="NCBI Taxonomy" id="3055"/>
    <lineage>
        <taxon>Eukaryota</taxon>
        <taxon>Viridiplantae</taxon>
        <taxon>Chlorophyta</taxon>
        <taxon>core chlorophytes</taxon>
        <taxon>Chlorophyceae</taxon>
        <taxon>CS clade</taxon>
        <taxon>Chlamydomonadales</taxon>
        <taxon>Chlamydomonadaceae</taxon>
        <taxon>Chlamydomonas</taxon>
    </lineage>
</organism>
<evidence type="ECO:0000313" key="8">
    <source>
        <dbReference type="EMBL" id="PNW86099.1"/>
    </source>
</evidence>
<dbReference type="OMA" id="PEDQQWY"/>
<dbReference type="InterPro" id="IPR003618">
    <property type="entry name" value="TFIIS_cen_dom"/>
</dbReference>
<feature type="compositionally biased region" description="Gly residues" evidence="5">
    <location>
        <begin position="1320"/>
        <end position="1332"/>
    </location>
</feature>
<evidence type="ECO:0000259" key="6">
    <source>
        <dbReference type="PROSITE" id="PS50304"/>
    </source>
</evidence>
<keyword evidence="4" id="KW-0539">Nucleus</keyword>
<feature type="compositionally biased region" description="Low complexity" evidence="5">
    <location>
        <begin position="561"/>
        <end position="571"/>
    </location>
</feature>
<feature type="compositionally biased region" description="Pro residues" evidence="5">
    <location>
        <begin position="1243"/>
        <end position="1255"/>
    </location>
</feature>
<feature type="region of interest" description="Disordered" evidence="5">
    <location>
        <begin position="661"/>
        <end position="682"/>
    </location>
</feature>
<dbReference type="PANTHER" id="PTHR11477">
    <property type="entry name" value="TRANSCRIPTION FACTOR S-II ZINC FINGER DOMAIN-CONTAINING PROTEIN"/>
    <property type="match status" value="1"/>
</dbReference>
<evidence type="ECO:0000256" key="2">
    <source>
        <dbReference type="ARBA" id="ARBA00022771"/>
    </source>
</evidence>